<sequence>MGISLSTALEESKGNSDDNTIYGLHLLERNALRKLEEQASILHLKALNDECLPIVCAVDKKQTILLKIDAVPKIDQVRHSLNELLRGNYLEELVVLLTEKLKNVLESAKMIGDTEERLFRYVVFANKSILRLDVFVYYRSFLPNESLKDYNNVLAYFIQIGLLDILKARPQVLIYELTRATEEDKINDVCKKLKARENCTRKLGFILQYMGKISTGKY</sequence>
<comment type="caution">
    <text evidence="1">The sequence shown here is derived from an EMBL/GenBank/DDBJ whole genome shotgun (WGS) entry which is preliminary data.</text>
</comment>
<evidence type="ECO:0000313" key="2">
    <source>
        <dbReference type="Proteomes" id="UP001159427"/>
    </source>
</evidence>
<name>A0ABN8RAJ8_9CNID</name>
<evidence type="ECO:0000313" key="1">
    <source>
        <dbReference type="EMBL" id="CAH3174922.1"/>
    </source>
</evidence>
<reference evidence="1 2" key="1">
    <citation type="submission" date="2022-05" db="EMBL/GenBank/DDBJ databases">
        <authorList>
            <consortium name="Genoscope - CEA"/>
            <person name="William W."/>
        </authorList>
    </citation>
    <scope>NUCLEOTIDE SEQUENCE [LARGE SCALE GENOMIC DNA]</scope>
</reference>
<protein>
    <submittedName>
        <fullName evidence="1">Uncharacterized protein</fullName>
    </submittedName>
</protein>
<dbReference type="EMBL" id="CALNXI010001685">
    <property type="protein sequence ID" value="CAH3174922.1"/>
    <property type="molecule type" value="Genomic_DNA"/>
</dbReference>
<accession>A0ABN8RAJ8</accession>
<gene>
    <name evidence="1" type="ORF">PEVE_00009806</name>
</gene>
<organism evidence="1 2">
    <name type="scientific">Porites evermanni</name>
    <dbReference type="NCBI Taxonomy" id="104178"/>
    <lineage>
        <taxon>Eukaryota</taxon>
        <taxon>Metazoa</taxon>
        <taxon>Cnidaria</taxon>
        <taxon>Anthozoa</taxon>
        <taxon>Hexacorallia</taxon>
        <taxon>Scleractinia</taxon>
        <taxon>Fungiina</taxon>
        <taxon>Poritidae</taxon>
        <taxon>Porites</taxon>
    </lineage>
</organism>
<keyword evidence="2" id="KW-1185">Reference proteome</keyword>
<dbReference type="Proteomes" id="UP001159427">
    <property type="component" value="Unassembled WGS sequence"/>
</dbReference>
<proteinExistence type="predicted"/>